<dbReference type="SUPFAM" id="SSF101898">
    <property type="entry name" value="NHL repeat"/>
    <property type="match status" value="1"/>
</dbReference>
<evidence type="ECO:0000259" key="2">
    <source>
        <dbReference type="PROSITE" id="PS51352"/>
    </source>
</evidence>
<dbReference type="Gene3D" id="3.40.30.10">
    <property type="entry name" value="Glutaredoxin"/>
    <property type="match status" value="1"/>
</dbReference>
<dbReference type="PANTHER" id="PTHR46388:SF2">
    <property type="entry name" value="NHL REPEAT-CONTAINING PROTEIN 2"/>
    <property type="match status" value="1"/>
</dbReference>
<sequence>MPRSRVRRRVVSRSGLPGRVTFGSIGSGWEQDARAVLLTPDVTEQQKRRGRVRAAELVGRQWLNTGGAELRLADFRGKVVVLDFWTFCCINCLHVIDELRPLEAEFAEELVTVGVHSPKFEHEADPDALIAAVERYAVHHPVLDDPELTTWQNYAVKAWPTLVVIDPEGYVVHVAAGEGHVEALRSVIAEVVAEHDAKGTLHRGDGPYVPPPAPATTLRFPGKVIALSSGNLLVSDSANHSLVEFEADGETVVRRIGTGERGRADGVEPTFAEPAGLAALPAEVAAEAGYDVIVADTVNHLLRGLRLSDGEVTTLAGTGEQWRDGSDGGPALETPLTSPWDVAWWEPAGGVVIAMAGNHTLGLFDPRTGEVRRFAGTTVEGLRDGAAEEAFFAQPSGLADGGDKLWLADSETSALRWVEAADDGFAIRTAVGTGLFDFGHADGPADEALLQHPLGVTVLPDGSVAVCDTYNGAIRRYEPAADEVSTLATDVAEPSGATVVDGELVVVASAAHRLERPVPPGLAAKLIDGASQQVKRPATEIGSGEVELAVVFTPPPGTKLDERYGPSTRLEITSTPEGLLVEGAGVGTDLTRRLVLAEGVEHGVLHVVAQAASCDDDDEIEHPACRLTRQDWGVPITLSPGGPGRLPLVMGGLDA</sequence>
<dbReference type="InterPro" id="IPR036249">
    <property type="entry name" value="Thioredoxin-like_sf"/>
</dbReference>
<dbReference type="InterPro" id="IPR012336">
    <property type="entry name" value="Thioredoxin-like_fold"/>
</dbReference>
<dbReference type="OrthoDB" id="9811352at2"/>
<dbReference type="AlphaFoldDB" id="A0A561U5L9"/>
<dbReference type="SUPFAM" id="SSF52833">
    <property type="entry name" value="Thioredoxin-like"/>
    <property type="match status" value="1"/>
</dbReference>
<accession>A0A561U5L9</accession>
<reference evidence="3 4" key="1">
    <citation type="submission" date="2019-06" db="EMBL/GenBank/DDBJ databases">
        <title>Sequencing the genomes of 1000 actinobacteria strains.</title>
        <authorList>
            <person name="Klenk H.-P."/>
        </authorList>
    </citation>
    <scope>NUCLEOTIDE SEQUENCE [LARGE SCALE GENOMIC DNA]</scope>
    <source>
        <strain evidence="3 4">DSM 46699</strain>
    </source>
</reference>
<keyword evidence="1" id="KW-0677">Repeat</keyword>
<dbReference type="RefSeq" id="WP_145740776.1">
    <property type="nucleotide sequence ID" value="NZ_VIWX01000003.1"/>
</dbReference>
<dbReference type="InterPro" id="IPR045302">
    <property type="entry name" value="NHL2_NHL_rpt_dom"/>
</dbReference>
<dbReference type="Pfam" id="PF13905">
    <property type="entry name" value="Thioredoxin_8"/>
    <property type="match status" value="1"/>
</dbReference>
<dbReference type="PROSITE" id="PS51352">
    <property type="entry name" value="THIOREDOXIN_2"/>
    <property type="match status" value="1"/>
</dbReference>
<keyword evidence="4" id="KW-1185">Reference proteome</keyword>
<dbReference type="CDD" id="cd14951">
    <property type="entry name" value="NHL-2_like"/>
    <property type="match status" value="1"/>
</dbReference>
<name>A0A561U5L9_9PSEU</name>
<dbReference type="PANTHER" id="PTHR46388">
    <property type="entry name" value="NHL REPEAT-CONTAINING PROTEIN 2"/>
    <property type="match status" value="1"/>
</dbReference>
<dbReference type="Gene3D" id="2.120.10.30">
    <property type="entry name" value="TolB, C-terminal domain"/>
    <property type="match status" value="2"/>
</dbReference>
<proteinExistence type="predicted"/>
<keyword evidence="3" id="KW-0413">Isomerase</keyword>
<dbReference type="GO" id="GO:0016853">
    <property type="term" value="F:isomerase activity"/>
    <property type="evidence" value="ECO:0007669"/>
    <property type="project" value="UniProtKB-KW"/>
</dbReference>
<feature type="domain" description="Thioredoxin" evidence="2">
    <location>
        <begin position="33"/>
        <end position="193"/>
    </location>
</feature>
<protein>
    <submittedName>
        <fullName evidence="3">Thiol-disulfide isomerase/thioredoxin</fullName>
    </submittedName>
</protein>
<comment type="caution">
    <text evidence="3">The sequence shown here is derived from an EMBL/GenBank/DDBJ whole genome shotgun (WGS) entry which is preliminary data.</text>
</comment>
<organism evidence="3 4">
    <name type="scientific">Saccharopolyspora dendranthemae</name>
    <dbReference type="NCBI Taxonomy" id="1181886"/>
    <lineage>
        <taxon>Bacteria</taxon>
        <taxon>Bacillati</taxon>
        <taxon>Actinomycetota</taxon>
        <taxon>Actinomycetes</taxon>
        <taxon>Pseudonocardiales</taxon>
        <taxon>Pseudonocardiaceae</taxon>
        <taxon>Saccharopolyspora</taxon>
    </lineage>
</organism>
<gene>
    <name evidence="3" type="ORF">FHU35_13376</name>
</gene>
<evidence type="ECO:0000313" key="4">
    <source>
        <dbReference type="Proteomes" id="UP000316184"/>
    </source>
</evidence>
<dbReference type="Proteomes" id="UP000316184">
    <property type="component" value="Unassembled WGS sequence"/>
</dbReference>
<dbReference type="InterPro" id="IPR011042">
    <property type="entry name" value="6-blade_b-propeller_TolB-like"/>
</dbReference>
<dbReference type="InterPro" id="IPR001258">
    <property type="entry name" value="NHL_repeat"/>
</dbReference>
<dbReference type="InterPro" id="IPR013766">
    <property type="entry name" value="Thioredoxin_domain"/>
</dbReference>
<evidence type="ECO:0000313" key="3">
    <source>
        <dbReference type="EMBL" id="TWF94660.1"/>
    </source>
</evidence>
<evidence type="ECO:0000256" key="1">
    <source>
        <dbReference type="ARBA" id="ARBA00022737"/>
    </source>
</evidence>
<dbReference type="EMBL" id="VIWX01000003">
    <property type="protein sequence ID" value="TWF94660.1"/>
    <property type="molecule type" value="Genomic_DNA"/>
</dbReference>
<dbReference type="Pfam" id="PF01436">
    <property type="entry name" value="NHL"/>
    <property type="match status" value="1"/>
</dbReference>